<dbReference type="EMBL" id="BMBA01000005">
    <property type="protein sequence ID" value="GFZ33446.1"/>
    <property type="molecule type" value="Genomic_DNA"/>
</dbReference>
<feature type="transmembrane region" description="Helical" evidence="7">
    <location>
        <begin position="132"/>
        <end position="151"/>
    </location>
</feature>
<dbReference type="Pfam" id="PF12911">
    <property type="entry name" value="OppC_N"/>
    <property type="match status" value="1"/>
</dbReference>
<dbReference type="InterPro" id="IPR050366">
    <property type="entry name" value="BP-dependent_transpt_permease"/>
</dbReference>
<keyword evidence="2 7" id="KW-0813">Transport</keyword>
<proteinExistence type="inferred from homology"/>
<dbReference type="RefSeq" id="WP_206871683.1">
    <property type="nucleotide sequence ID" value="NZ_BMBA01000005.1"/>
</dbReference>
<evidence type="ECO:0000313" key="10">
    <source>
        <dbReference type="Proteomes" id="UP000663802"/>
    </source>
</evidence>
<accession>A0ABQ1EFB0</accession>
<keyword evidence="3" id="KW-1003">Cell membrane</keyword>
<dbReference type="InterPro" id="IPR000515">
    <property type="entry name" value="MetI-like"/>
</dbReference>
<dbReference type="InterPro" id="IPR035906">
    <property type="entry name" value="MetI-like_sf"/>
</dbReference>
<feature type="domain" description="ABC transmembrane type-1" evidence="8">
    <location>
        <begin position="93"/>
        <end position="291"/>
    </location>
</feature>
<feature type="transmembrane region" description="Helical" evidence="7">
    <location>
        <begin position="95"/>
        <end position="120"/>
    </location>
</feature>
<comment type="caution">
    <text evidence="9">The sequence shown here is derived from an EMBL/GenBank/DDBJ whole genome shotgun (WGS) entry which is preliminary data.</text>
</comment>
<evidence type="ECO:0000256" key="2">
    <source>
        <dbReference type="ARBA" id="ARBA00022448"/>
    </source>
</evidence>
<evidence type="ECO:0000256" key="5">
    <source>
        <dbReference type="ARBA" id="ARBA00022989"/>
    </source>
</evidence>
<evidence type="ECO:0000259" key="8">
    <source>
        <dbReference type="PROSITE" id="PS50928"/>
    </source>
</evidence>
<dbReference type="PANTHER" id="PTHR43386:SF1">
    <property type="entry name" value="D,D-DIPEPTIDE TRANSPORT SYSTEM PERMEASE PROTEIN DDPC-RELATED"/>
    <property type="match status" value="1"/>
</dbReference>
<organism evidence="9 10">
    <name type="scientific">Clostridium zeae</name>
    <dbReference type="NCBI Taxonomy" id="2759022"/>
    <lineage>
        <taxon>Bacteria</taxon>
        <taxon>Bacillati</taxon>
        <taxon>Bacillota</taxon>
        <taxon>Clostridia</taxon>
        <taxon>Eubacteriales</taxon>
        <taxon>Clostridiaceae</taxon>
        <taxon>Clostridium</taxon>
    </lineage>
</organism>
<keyword evidence="5 7" id="KW-1133">Transmembrane helix</keyword>
<dbReference type="NCBIfam" id="NF045476">
    <property type="entry name" value="Opp4C"/>
    <property type="match status" value="1"/>
</dbReference>
<dbReference type="PANTHER" id="PTHR43386">
    <property type="entry name" value="OLIGOPEPTIDE TRANSPORT SYSTEM PERMEASE PROTEIN APPC"/>
    <property type="match status" value="1"/>
</dbReference>
<keyword evidence="6 7" id="KW-0472">Membrane</keyword>
<name>A0ABQ1EFB0_9CLOT</name>
<evidence type="ECO:0000256" key="3">
    <source>
        <dbReference type="ARBA" id="ARBA00022475"/>
    </source>
</evidence>
<protein>
    <submittedName>
        <fullName evidence="9">Peptide ABC transporter permease</fullName>
    </submittedName>
</protein>
<evidence type="ECO:0000313" key="9">
    <source>
        <dbReference type="EMBL" id="GFZ33446.1"/>
    </source>
</evidence>
<comment type="subcellular location">
    <subcellularLocation>
        <location evidence="1 7">Cell membrane</location>
        <topology evidence="1 7">Multi-pass membrane protein</topology>
    </subcellularLocation>
</comment>
<dbReference type="InterPro" id="IPR053523">
    <property type="entry name" value="Oligopeptide_permease_AppC"/>
</dbReference>
<feature type="transmembrane region" description="Helical" evidence="7">
    <location>
        <begin position="271"/>
        <end position="291"/>
    </location>
</feature>
<sequence length="305" mass="33249">MIKTKSVEGINNIAKSQSLWKQAFKKLRKNKLAMIALAFLILMLIFSFIGPLFSPYVSGTVNAASITKAPSAKHWLGTDKLGRDILTRLMQAGRISLTIGIASMVVSVLLGAILGAISGFYGGIVDNIIMRFADILMSIPSLPLLMIIGALLSEWKVPGEYRIYIVMVMLSLVGWPGLARLIRGQILSLKEQPFMQATEVLGLSDRRKIFNHLIPNTIPILLVVATLNVAGAILSESVLSFLGLGVVPPTASWGNMIDSANNLIDFQKRPWLWMPPGTAIFLTVISINLLGEGLRDALDPKMKGR</sequence>
<dbReference type="PROSITE" id="PS50928">
    <property type="entry name" value="ABC_TM1"/>
    <property type="match status" value="1"/>
</dbReference>
<reference evidence="9 10" key="1">
    <citation type="journal article" date="2021" name="Int. J. Syst. Evol. Microbiol.">
        <title>Clostridium zeae sp. nov., isolated from corn silage.</title>
        <authorList>
            <person name="Kobayashi H."/>
            <person name="Tanizawa Y."/>
            <person name="Yagura M."/>
            <person name="Sakamoto M."/>
            <person name="Ohkuma M."/>
            <person name="Tohno M."/>
        </authorList>
    </citation>
    <scope>NUCLEOTIDE SEQUENCE [LARGE SCALE GENOMIC DNA]</scope>
    <source>
        <strain evidence="9 10">CSC2</strain>
    </source>
</reference>
<dbReference type="Proteomes" id="UP000663802">
    <property type="component" value="Unassembled WGS sequence"/>
</dbReference>
<feature type="transmembrane region" description="Helical" evidence="7">
    <location>
        <begin position="32"/>
        <end position="53"/>
    </location>
</feature>
<comment type="similarity">
    <text evidence="7">Belongs to the binding-protein-dependent transport system permease family.</text>
</comment>
<gene>
    <name evidence="9" type="ORF">CSC2_39720</name>
</gene>
<evidence type="ECO:0000256" key="1">
    <source>
        <dbReference type="ARBA" id="ARBA00004651"/>
    </source>
</evidence>
<dbReference type="InterPro" id="IPR025966">
    <property type="entry name" value="OppC_N"/>
</dbReference>
<dbReference type="CDD" id="cd06261">
    <property type="entry name" value="TM_PBP2"/>
    <property type="match status" value="1"/>
</dbReference>
<evidence type="ECO:0000256" key="4">
    <source>
        <dbReference type="ARBA" id="ARBA00022692"/>
    </source>
</evidence>
<keyword evidence="4 7" id="KW-0812">Transmembrane</keyword>
<dbReference type="Gene3D" id="1.10.3720.10">
    <property type="entry name" value="MetI-like"/>
    <property type="match status" value="1"/>
</dbReference>
<evidence type="ECO:0000256" key="7">
    <source>
        <dbReference type="RuleBase" id="RU363032"/>
    </source>
</evidence>
<evidence type="ECO:0000256" key="6">
    <source>
        <dbReference type="ARBA" id="ARBA00023136"/>
    </source>
</evidence>
<dbReference type="SUPFAM" id="SSF161098">
    <property type="entry name" value="MetI-like"/>
    <property type="match status" value="1"/>
</dbReference>
<feature type="transmembrane region" description="Helical" evidence="7">
    <location>
        <begin position="163"/>
        <end position="182"/>
    </location>
</feature>
<keyword evidence="10" id="KW-1185">Reference proteome</keyword>
<dbReference type="Pfam" id="PF00528">
    <property type="entry name" value="BPD_transp_1"/>
    <property type="match status" value="1"/>
</dbReference>
<feature type="transmembrane region" description="Helical" evidence="7">
    <location>
        <begin position="213"/>
        <end position="234"/>
    </location>
</feature>